<keyword evidence="3" id="KW-1185">Reference proteome</keyword>
<evidence type="ECO:0000256" key="1">
    <source>
        <dbReference type="SAM" id="MobiDB-lite"/>
    </source>
</evidence>
<accession>A0A3R7WVR9</accession>
<comment type="caution">
    <text evidence="2">The sequence shown here is derived from an EMBL/GenBank/DDBJ whole genome shotgun (WGS) entry which is preliminary data.</text>
</comment>
<proteinExistence type="predicted"/>
<name>A0A3R7WVR9_APHAT</name>
<dbReference type="VEuPathDB" id="FungiDB:H257_02554"/>
<reference evidence="2" key="1">
    <citation type="submission" date="2018-07" db="EMBL/GenBank/DDBJ databases">
        <title>Annotation of Aphanomyces astaci genome assembly.</title>
        <authorList>
            <person name="Studholme D.J."/>
        </authorList>
    </citation>
    <scope>NUCLEOTIDE SEQUENCE [LARGE SCALE GENOMIC DNA]</scope>
    <source>
        <strain evidence="2">Pc</strain>
    </source>
</reference>
<feature type="compositionally biased region" description="Low complexity" evidence="1">
    <location>
        <begin position="1"/>
        <end position="20"/>
    </location>
</feature>
<dbReference type="Proteomes" id="UP000284702">
    <property type="component" value="Unassembled WGS sequence"/>
</dbReference>
<gene>
    <name evidence="2" type="ORF">B5M09_008851</name>
</gene>
<dbReference type="EMBL" id="MZMZ02004434">
    <property type="protein sequence ID" value="RQM19290.1"/>
    <property type="molecule type" value="Genomic_DNA"/>
</dbReference>
<feature type="region of interest" description="Disordered" evidence="1">
    <location>
        <begin position="1"/>
        <end position="23"/>
    </location>
</feature>
<organism evidence="2 3">
    <name type="scientific">Aphanomyces astaci</name>
    <name type="common">Crayfish plague agent</name>
    <dbReference type="NCBI Taxonomy" id="112090"/>
    <lineage>
        <taxon>Eukaryota</taxon>
        <taxon>Sar</taxon>
        <taxon>Stramenopiles</taxon>
        <taxon>Oomycota</taxon>
        <taxon>Saprolegniomycetes</taxon>
        <taxon>Saprolegniales</taxon>
        <taxon>Verrucalvaceae</taxon>
        <taxon>Aphanomyces</taxon>
    </lineage>
</organism>
<evidence type="ECO:0000313" key="3">
    <source>
        <dbReference type="Proteomes" id="UP000284702"/>
    </source>
</evidence>
<dbReference type="AlphaFoldDB" id="A0A3R7WVR9"/>
<evidence type="ECO:0000313" key="2">
    <source>
        <dbReference type="EMBL" id="RQM19290.1"/>
    </source>
</evidence>
<protein>
    <submittedName>
        <fullName evidence="2">Uncharacterized protein</fullName>
    </submittedName>
</protein>
<sequence length="179" mass="20105">MSDPATSTITSSSSMNTAATDPHHQLELLRAQLAQLAQDKLDMQTRYQRRIDFLERQVETLRAPRSFINRRRSSSMSSSDDCGSGDWTFHATPMSSRHACSMVDEQGDTAVAGPLKRNWKDMLKHLLGNKRSRDADRSSIERPSLWKAQTTTNGKIVFINPDAKPAKKRRGVSGESSWI</sequence>